<protein>
    <recommendedName>
        <fullName evidence="5">TPM domain-containing protein</fullName>
    </recommendedName>
</protein>
<keyword evidence="3" id="KW-0812">Transmembrane</keyword>
<evidence type="ECO:0000256" key="1">
    <source>
        <dbReference type="SAM" id="Coils"/>
    </source>
</evidence>
<accession>A0AAU7V8E4</accession>
<reference evidence="6" key="1">
    <citation type="submission" date="2023-11" db="EMBL/GenBank/DDBJ databases">
        <title>Scrofimicrobium hongkongense sp. nov., isolated from a patient with peritonitis.</title>
        <authorList>
            <person name="Lao H.Y."/>
            <person name="Wong A.Y.P."/>
            <person name="Ng T.L."/>
            <person name="Wong R.Y.L."/>
            <person name="Yau M.C.Y."/>
            <person name="Lam J.Y.W."/>
            <person name="Siu G.K.H."/>
        </authorList>
    </citation>
    <scope>NUCLEOTIDE SEQUENCE</scope>
    <source>
        <strain evidence="6">R131</strain>
    </source>
</reference>
<feature type="coiled-coil region" evidence="1">
    <location>
        <begin position="311"/>
        <end position="352"/>
    </location>
</feature>
<dbReference type="RefSeq" id="WP_350258487.1">
    <property type="nucleotide sequence ID" value="NZ_CP138335.1"/>
</dbReference>
<dbReference type="EMBL" id="CP138335">
    <property type="protein sequence ID" value="XBW08288.1"/>
    <property type="molecule type" value="Genomic_DNA"/>
</dbReference>
<keyword evidence="4" id="KW-0732">Signal</keyword>
<feature type="signal peptide" evidence="4">
    <location>
        <begin position="1"/>
        <end position="30"/>
    </location>
</feature>
<proteinExistence type="predicted"/>
<dbReference type="AlphaFoldDB" id="A0AAU7V8E4"/>
<evidence type="ECO:0000256" key="3">
    <source>
        <dbReference type="SAM" id="Phobius"/>
    </source>
</evidence>
<dbReference type="Pfam" id="PF04536">
    <property type="entry name" value="TPM_phosphatase"/>
    <property type="match status" value="1"/>
</dbReference>
<feature type="domain" description="TPM" evidence="5">
    <location>
        <begin position="40"/>
        <end position="130"/>
    </location>
</feature>
<feature type="compositionally biased region" description="Gly residues" evidence="2">
    <location>
        <begin position="633"/>
        <end position="653"/>
    </location>
</feature>
<keyword evidence="1" id="KW-0175">Coiled coil</keyword>
<feature type="region of interest" description="Disordered" evidence="2">
    <location>
        <begin position="559"/>
        <end position="594"/>
    </location>
</feature>
<organism evidence="6">
    <name type="scientific">Scrofimicrobium appendicitidis</name>
    <dbReference type="NCBI Taxonomy" id="3079930"/>
    <lineage>
        <taxon>Bacteria</taxon>
        <taxon>Bacillati</taxon>
        <taxon>Actinomycetota</taxon>
        <taxon>Actinomycetes</taxon>
        <taxon>Actinomycetales</taxon>
        <taxon>Actinomycetaceae</taxon>
        <taxon>Scrofimicrobium</taxon>
    </lineage>
</organism>
<dbReference type="KEGG" id="sapp:SAC06_01640"/>
<feature type="chain" id="PRO_5043964072" description="TPM domain-containing protein" evidence="4">
    <location>
        <begin position="31"/>
        <end position="653"/>
    </location>
</feature>
<evidence type="ECO:0000259" key="5">
    <source>
        <dbReference type="Pfam" id="PF04536"/>
    </source>
</evidence>
<keyword evidence="3" id="KW-1133">Transmembrane helix</keyword>
<feature type="transmembrane region" description="Helical" evidence="3">
    <location>
        <begin position="175"/>
        <end position="194"/>
    </location>
</feature>
<evidence type="ECO:0000256" key="4">
    <source>
        <dbReference type="SAM" id="SignalP"/>
    </source>
</evidence>
<gene>
    <name evidence="6" type="ORF">SAC06_01640</name>
</gene>
<sequence length="653" mass="67977">MKTKHNWLARLGGAATVGLATVLLGVAASAEPPLAITDRVTDPNGFLDASQTQEAHDALSAAAEDGLALYAVAVPTFDGQDATGWCLQTGEQSHLAGDSVIFAVAYEQRDAAWCTGADSNQVSDSELNRAFEAARSELGRSNPLQPEDLTAAIVTFGERVSASANGSSSGSSVGALVWVAIAIMIAAVLAVVVSSSRRGARLRKAGLGPKASPAAQQKLVDESSQQLLYADEALRRSEDELSFATAQFGTLETKSLATAIEAAKPVLQQAFEVLSRMNDEPNLAAKAQLAGQIQELVGRVMPAVATAQKVLKDRRERERTAEQQAAQLSEQIGEADRRLEAARAELQSLQQHFSASSLASIANNPDQAEAELTEAREHVAQVQQLVATDRTRAVQELDLAATALAQALRLIETVTGARTALEQSAQVLTEAIASISSDLDDVARLSADRASFAPLVDEAKAAIEAGIAARSGQGDPLSAIERLRLAEDGLDRALAPLRSAHDQFQKETQTAQQRIAGAQTLVLQAQAQLQAHGAYATMEQRNSVAKAQSLLTSAQSLLESNPGQAAQQATQAESFARSALATAPQPAGRRSSGMNMSDVFLWSMILGNMGGGRSSGGHSSGWGGSSGSSWRGSSGGFGGGGGFSGGRGGSSGF</sequence>
<evidence type="ECO:0000313" key="6">
    <source>
        <dbReference type="EMBL" id="XBW08288.1"/>
    </source>
</evidence>
<feature type="compositionally biased region" description="Gly residues" evidence="2">
    <location>
        <begin position="612"/>
        <end position="626"/>
    </location>
</feature>
<feature type="compositionally biased region" description="Polar residues" evidence="2">
    <location>
        <begin position="561"/>
        <end position="573"/>
    </location>
</feature>
<dbReference type="InterPro" id="IPR007621">
    <property type="entry name" value="TPM_dom"/>
</dbReference>
<evidence type="ECO:0000256" key="2">
    <source>
        <dbReference type="SAM" id="MobiDB-lite"/>
    </source>
</evidence>
<keyword evidence="3" id="KW-0472">Membrane</keyword>
<dbReference type="Gene3D" id="3.10.310.50">
    <property type="match status" value="1"/>
</dbReference>
<name>A0AAU7V8E4_9ACTO</name>
<feature type="region of interest" description="Disordered" evidence="2">
    <location>
        <begin position="612"/>
        <end position="653"/>
    </location>
</feature>